<reference evidence="2" key="1">
    <citation type="submission" date="2016-10" db="EMBL/GenBank/DDBJ databases">
        <authorList>
            <person name="Varghese N."/>
            <person name="Submissions S."/>
        </authorList>
    </citation>
    <scope>NUCLEOTIDE SEQUENCE [LARGE SCALE GENOMIC DNA]</scope>
    <source>
        <strain evidence="2">IBRC-M 10043</strain>
    </source>
</reference>
<name>A0A1H8MMK9_9EURY</name>
<dbReference type="EMBL" id="FOCX01000009">
    <property type="protein sequence ID" value="SEO18547.1"/>
    <property type="molecule type" value="Genomic_DNA"/>
</dbReference>
<organism evidence="1 2">
    <name type="scientific">Halorientalis persicus</name>
    <dbReference type="NCBI Taxonomy" id="1367881"/>
    <lineage>
        <taxon>Archaea</taxon>
        <taxon>Methanobacteriati</taxon>
        <taxon>Methanobacteriota</taxon>
        <taxon>Stenosarchaea group</taxon>
        <taxon>Halobacteria</taxon>
        <taxon>Halobacteriales</taxon>
        <taxon>Haloarculaceae</taxon>
        <taxon>Halorientalis</taxon>
    </lineage>
</organism>
<gene>
    <name evidence="1" type="ORF">SAMN05216388_100952</name>
</gene>
<dbReference type="AlphaFoldDB" id="A0A1H8MMK9"/>
<dbReference type="RefSeq" id="WP_092660025.1">
    <property type="nucleotide sequence ID" value="NZ_FOCX01000009.1"/>
</dbReference>
<accession>A0A1H8MMK9</accession>
<sequence>MRDLDEEELFAHIDSGQFIDHYVDRFVQDVETDRISIYEFDRMLLAEGGEGNIPGEVIWGAIRDFSKHIGMLSDIPDDAEAIRDIQRYLQHLNANPNEQAVSAFFTYLQENYKSITTISENALIEIPDPTAPKIGDYPVVDVILYAHPDGTVMKTVEATLYSASFSVDDPDAVFDHVSQKTPSRDVEQYADDVYQATVEEFRTRLTANLIDDLDGETLTEAGYTELKEEPIPEDVNRLHAGKTASYWQKEIWNVGGVDATTGFARIWFLPDEEVGVVGPSAGDFDTDTAISRIKAELQ</sequence>
<dbReference type="Proteomes" id="UP000198775">
    <property type="component" value="Unassembled WGS sequence"/>
</dbReference>
<keyword evidence="2" id="KW-1185">Reference proteome</keyword>
<evidence type="ECO:0000313" key="1">
    <source>
        <dbReference type="EMBL" id="SEO18547.1"/>
    </source>
</evidence>
<protein>
    <submittedName>
        <fullName evidence="1">Uncharacterized protein</fullName>
    </submittedName>
</protein>
<evidence type="ECO:0000313" key="2">
    <source>
        <dbReference type="Proteomes" id="UP000198775"/>
    </source>
</evidence>
<proteinExistence type="predicted"/>